<dbReference type="RefSeq" id="WP_377498200.1">
    <property type="nucleotide sequence ID" value="NZ_JBHMDO010000034.1"/>
</dbReference>
<name>A0ABV5KX81_9BACL</name>
<dbReference type="PANTHER" id="PTHR43308">
    <property type="entry name" value="OUTER MEMBRANE PROTEIN ALPHA-RELATED"/>
    <property type="match status" value="1"/>
</dbReference>
<dbReference type="Proteomes" id="UP001589747">
    <property type="component" value="Unassembled WGS sequence"/>
</dbReference>
<reference evidence="2 3" key="1">
    <citation type="submission" date="2024-09" db="EMBL/GenBank/DDBJ databases">
        <authorList>
            <person name="Sun Q."/>
            <person name="Mori K."/>
        </authorList>
    </citation>
    <scope>NUCLEOTIDE SEQUENCE [LARGE SCALE GENOMIC DNA]</scope>
    <source>
        <strain evidence="2 3">TISTR 2452</strain>
    </source>
</reference>
<sequence length="1757" mass="187463">MSVITSRNKWLIAIFVLALLLQPLSGIRTASAENPGTEAEEPHFSGGSGTLESPLIIETEQQLKNVGLAQYVDKHYYFALKNDITLTAPWTPIGTADTPFNGNFLGMGRSIYGLQITGDSSSRIGLFGTLNYARVTNLNIIQGEIHGSQEAGLVAGHVENDALISDVQVTGTVSGYASIGGVVGYSDGSMFTRVTAKVNVTSGQDTGLVNEGFGGMVGKSEESTFGDSSAEGTVNVPQGQGVGGFIGSGKDLHVEQVFTNANVTGGTRVGGLIGYVQGKDNLSDTDNDGTNVLATYAIKDVTGGSYVGGLIGYIDAPLKVRVQNNFSLGQLYSNASSAAGFGGLIGYAEQQAGGRLEVTQSYNTANIHMAQVTTSITPASVGPVFGQLVTNANTGVNNDHYDNQVFQFTDSAALFPAPSGIRGFTTAQMKTQSYFSGLNFNGIWVMQNAMPTNGMPFLSWANTPIPLPTPQADAPPEFLPTYPMVIQTTANAVAIAVKINEAGKVYYVALPKGASQPSATQVKAGKDSLGALAAYKGVIDVRANTYDGTVIIENLVETEYDVFLVAEDKALIPNLQAQSVKVAVRTLDQSPPVFLPTFPKAKLNPNGTAELFVKLDEDSTVFYVVLPRGARSPLPTQVRAGMDYNDQLVGIRGSKVVSGYTEDVINVTGLTPNTVYDLYVIAQDRADAPNLQRSTVKLALNPPDLTPPVFAPTYPKVTQAGTGTAQLLANIDETGTVYYVVVPAGSQFPTPAQVKGGLDGQGQAALFHGSKPFQAYQTDQFALTGLGAETLYDLYVLAEDDEPTPNVQLAATKLEIRPVDDRPPVFAPTYPKVTQVTANAAKFSAQIDEAGKVFYVVVASGDYVPSRTQVKGGLNAYGQPALFSGSKAFAANTADEFTITGIASETYYDVYVLAEDDEPIPNVQLAATKIGIIPVDVTPPVFAPTYPKVMQVTVNSAKFAAQINEAGTIYYVVLPEGSSTPTPLQVKGGLDVLGQQALFSGSKVFGENTPDEFMITGLAANTPYDLYVLAEDDEPVPNEQLVARKLVITPVDLTPPVFDPTYPKLTQVTGEAAQLEAALDEAGKVYYIVVLHGDTAPTANQVKAGLDGGGAAANIRGAKLVPMAHQAVTLQIAGLMSETSYDLYVIAEDDERTPNLQLSPVMLAIHTVDATAPVHATGYPKMVSVSYHTAQFSVQENEAGTVFYLVLPRDAAAPTSAQVKAGVDSRNHPVTLHGSDSVAADTAKTIDLQNLTDNTRYDLYIVAQDLAAIPNVQAHPAKLQFETPAIAINNPGTPSVTSSPGPAVEEITVEVQTGSVGKGPIVNKTPIKRITESAGTIRDDVTLTTERAAETVKILAQSGDDTARVVIPDETDKVSKVDFTVPKEATKALVGGGINLEVYTENVRIVVPQESLNTFQTDDLYFKLVPLKSKQEREVLQERARVEQSVQALANGQEVTAVARPMTIETNMQSRQVTLILPLKDVQLPENAAEREAFLEQLVIYIEHSDGSKQIVQKPRVVQYGASAALLGLEFDVDGFSTFTILHVDEKAGEMPEHSPYIKGFVDHTFRPGAFVTRAEMAAMLARNLEETSVPSGEASFADIATRHWAAGYIASVHDHGIMKGYTNVVFGPEGKITRAQMAAIVYRWLLKSGTPLKEGTANYRDVQESHWASQAIAAIEQSGIMIGYADGSFRPDAELTRAEAVKVLNRLFQRGPLQGVRSSSFPDVDSSHWAFEEIEEASQAHKWTRDIAGNETVVTP</sequence>
<dbReference type="Pfam" id="PF00395">
    <property type="entry name" value="SLH"/>
    <property type="match status" value="3"/>
</dbReference>
<dbReference type="PROSITE" id="PS51272">
    <property type="entry name" value="SLH"/>
    <property type="match status" value="3"/>
</dbReference>
<organism evidence="2 3">
    <name type="scientific">Paenibacillus aurantiacus</name>
    <dbReference type="NCBI Taxonomy" id="1936118"/>
    <lineage>
        <taxon>Bacteria</taxon>
        <taxon>Bacillati</taxon>
        <taxon>Bacillota</taxon>
        <taxon>Bacilli</taxon>
        <taxon>Bacillales</taxon>
        <taxon>Paenibacillaceae</taxon>
        <taxon>Paenibacillus</taxon>
    </lineage>
</organism>
<evidence type="ECO:0000259" key="1">
    <source>
        <dbReference type="PROSITE" id="PS51272"/>
    </source>
</evidence>
<accession>A0ABV5KX81</accession>
<feature type="domain" description="SLH" evidence="1">
    <location>
        <begin position="1593"/>
        <end position="1655"/>
    </location>
</feature>
<keyword evidence="3" id="KW-1185">Reference proteome</keyword>
<feature type="domain" description="SLH" evidence="1">
    <location>
        <begin position="1656"/>
        <end position="1719"/>
    </location>
</feature>
<comment type="caution">
    <text evidence="2">The sequence shown here is derived from an EMBL/GenBank/DDBJ whole genome shotgun (WGS) entry which is preliminary data.</text>
</comment>
<dbReference type="InterPro" id="IPR001119">
    <property type="entry name" value="SLH_dom"/>
</dbReference>
<proteinExistence type="predicted"/>
<feature type="domain" description="SLH" evidence="1">
    <location>
        <begin position="1527"/>
        <end position="1591"/>
    </location>
</feature>
<dbReference type="InterPro" id="IPR051465">
    <property type="entry name" value="Cell_Envelope_Struct_Comp"/>
</dbReference>
<protein>
    <submittedName>
        <fullName evidence="2">S-layer homology domain-containing protein</fullName>
    </submittedName>
</protein>
<evidence type="ECO:0000313" key="2">
    <source>
        <dbReference type="EMBL" id="MFB9328672.1"/>
    </source>
</evidence>
<evidence type="ECO:0000313" key="3">
    <source>
        <dbReference type="Proteomes" id="UP001589747"/>
    </source>
</evidence>
<dbReference type="PANTHER" id="PTHR43308:SF5">
    <property type="entry name" value="S-LAYER PROTEIN _ PEPTIDOGLYCAN ENDO-BETA-N-ACETYLGLUCOSAMINIDASE"/>
    <property type="match status" value="1"/>
</dbReference>
<gene>
    <name evidence="2" type="ORF">ACFFSY_22280</name>
</gene>
<dbReference type="Gene3D" id="2.160.20.110">
    <property type="match status" value="1"/>
</dbReference>
<dbReference type="EMBL" id="JBHMDO010000034">
    <property type="protein sequence ID" value="MFB9328672.1"/>
    <property type="molecule type" value="Genomic_DNA"/>
</dbReference>